<feature type="active site" description="Proton donor" evidence="5">
    <location>
        <position position="222"/>
    </location>
</feature>
<proteinExistence type="inferred from homology"/>
<dbReference type="OrthoDB" id="19657at2759"/>
<dbReference type="InterPro" id="IPR023296">
    <property type="entry name" value="Glyco_hydro_beta-prop_sf"/>
</dbReference>
<comment type="caution">
    <text evidence="9">The sequence shown here is derived from an EMBL/GenBank/DDBJ whole genome shotgun (WGS) entry which is preliminary data.</text>
</comment>
<feature type="site" description="Important for catalytic activity, responsible for pKa modulation of the active site Glu and correct orientation of both the proton donor and substrate" evidence="6">
    <location>
        <position position="172"/>
    </location>
</feature>
<feature type="active site" description="Proton acceptor" evidence="5">
    <location>
        <position position="49"/>
    </location>
</feature>
<dbReference type="Gene3D" id="2.115.10.20">
    <property type="entry name" value="Glycosyl hydrolase domain, family 43"/>
    <property type="match status" value="1"/>
</dbReference>
<evidence type="ECO:0000256" key="3">
    <source>
        <dbReference type="ARBA" id="ARBA00023277"/>
    </source>
</evidence>
<dbReference type="AlphaFoldDB" id="A0A9P8YJ46"/>
<accession>A0A9P8YJ46</accession>
<dbReference type="CDD" id="cd18828">
    <property type="entry name" value="GH43_BT3675-like"/>
    <property type="match status" value="1"/>
</dbReference>
<dbReference type="GeneID" id="70178971"/>
<dbReference type="PANTHER" id="PTHR43772">
    <property type="entry name" value="ENDO-1,4-BETA-XYLANASE"/>
    <property type="match status" value="1"/>
</dbReference>
<keyword evidence="4 7" id="KW-0326">Glycosidase</keyword>
<dbReference type="Pfam" id="PF04616">
    <property type="entry name" value="Glyco_hydro_43"/>
    <property type="match status" value="1"/>
</dbReference>
<evidence type="ECO:0000256" key="1">
    <source>
        <dbReference type="ARBA" id="ARBA00009865"/>
    </source>
</evidence>
<gene>
    <name evidence="9" type="ORF">B0I36DRAFT_23578</name>
</gene>
<sequence>MHSRLTSTFSFLAAVSLLSPAQTLPWGVAASPLLLQKRVSPVLAGFNADPNIIVFGDTYYIYPTNDGENWEGKSFYVWKSKDLVSWTKSAEPILTLDGVDVPWSDGKAWAPGIIQRGEKYYFYHSGSNPATADLSIGVAVAPSPEGPFTAHAEPIITNRDPEPVRASGAAIDPMAFHDPVSGRWFLLWGNGRAPVIAELNEDMLGINWPTAREISGLEGYFEAPFVFFRDGLYHMTWSVDDTREPTYHVAYATSTDLLGGQWANHGTLLEQDPSLGIRGTGHQSFVNVPGTDDWYIAYHRFAVPGGDGMHRETTIDRVFFDEAGVMKKIVPTLEGVPAQAVP</sequence>
<name>A0A9P8YJ46_9PEZI</name>
<feature type="signal peptide" evidence="8">
    <location>
        <begin position="1"/>
        <end position="23"/>
    </location>
</feature>
<dbReference type="InterPro" id="IPR006710">
    <property type="entry name" value="Glyco_hydro_43"/>
</dbReference>
<keyword evidence="8" id="KW-0732">Signal</keyword>
<evidence type="ECO:0000256" key="6">
    <source>
        <dbReference type="PIRSR" id="PIRSR606710-2"/>
    </source>
</evidence>
<evidence type="ECO:0000256" key="4">
    <source>
        <dbReference type="ARBA" id="ARBA00023295"/>
    </source>
</evidence>
<keyword evidence="2 7" id="KW-0378">Hydrolase</keyword>
<organism evidence="9 10">
    <name type="scientific">Microdochium trichocladiopsis</name>
    <dbReference type="NCBI Taxonomy" id="1682393"/>
    <lineage>
        <taxon>Eukaryota</taxon>
        <taxon>Fungi</taxon>
        <taxon>Dikarya</taxon>
        <taxon>Ascomycota</taxon>
        <taxon>Pezizomycotina</taxon>
        <taxon>Sordariomycetes</taxon>
        <taxon>Xylariomycetidae</taxon>
        <taxon>Xylariales</taxon>
        <taxon>Microdochiaceae</taxon>
        <taxon>Microdochium</taxon>
    </lineage>
</organism>
<dbReference type="SUPFAM" id="SSF75005">
    <property type="entry name" value="Arabinanase/levansucrase/invertase"/>
    <property type="match status" value="1"/>
</dbReference>
<reference evidence="9" key="1">
    <citation type="journal article" date="2021" name="Nat. Commun.">
        <title>Genetic determinants of endophytism in the Arabidopsis root mycobiome.</title>
        <authorList>
            <person name="Mesny F."/>
            <person name="Miyauchi S."/>
            <person name="Thiergart T."/>
            <person name="Pickel B."/>
            <person name="Atanasova L."/>
            <person name="Karlsson M."/>
            <person name="Huettel B."/>
            <person name="Barry K.W."/>
            <person name="Haridas S."/>
            <person name="Chen C."/>
            <person name="Bauer D."/>
            <person name="Andreopoulos W."/>
            <person name="Pangilinan J."/>
            <person name="LaButti K."/>
            <person name="Riley R."/>
            <person name="Lipzen A."/>
            <person name="Clum A."/>
            <person name="Drula E."/>
            <person name="Henrissat B."/>
            <person name="Kohler A."/>
            <person name="Grigoriev I.V."/>
            <person name="Martin F.M."/>
            <person name="Hacquard S."/>
        </authorList>
    </citation>
    <scope>NUCLEOTIDE SEQUENCE</scope>
    <source>
        <strain evidence="9">MPI-CAGE-CH-0230</strain>
    </source>
</reference>
<protein>
    <submittedName>
        <fullName evidence="9">Glycosyl hydrolase</fullName>
    </submittedName>
</protein>
<evidence type="ECO:0000313" key="10">
    <source>
        <dbReference type="Proteomes" id="UP000756346"/>
    </source>
</evidence>
<evidence type="ECO:0000256" key="7">
    <source>
        <dbReference type="RuleBase" id="RU361187"/>
    </source>
</evidence>
<dbReference type="InterPro" id="IPR052176">
    <property type="entry name" value="Glycosyl_Hydrlase_43_Enz"/>
</dbReference>
<dbReference type="GO" id="GO:0004553">
    <property type="term" value="F:hydrolase activity, hydrolyzing O-glycosyl compounds"/>
    <property type="evidence" value="ECO:0007669"/>
    <property type="project" value="InterPro"/>
</dbReference>
<feature type="chain" id="PRO_5040308997" evidence="8">
    <location>
        <begin position="24"/>
        <end position="342"/>
    </location>
</feature>
<dbReference type="RefSeq" id="XP_046019506.1">
    <property type="nucleotide sequence ID" value="XM_046149425.1"/>
</dbReference>
<comment type="similarity">
    <text evidence="1 7">Belongs to the glycosyl hydrolase 43 family.</text>
</comment>
<dbReference type="GO" id="GO:0005975">
    <property type="term" value="P:carbohydrate metabolic process"/>
    <property type="evidence" value="ECO:0007669"/>
    <property type="project" value="InterPro"/>
</dbReference>
<keyword evidence="10" id="KW-1185">Reference proteome</keyword>
<evidence type="ECO:0000256" key="8">
    <source>
        <dbReference type="SAM" id="SignalP"/>
    </source>
</evidence>
<evidence type="ECO:0000256" key="5">
    <source>
        <dbReference type="PIRSR" id="PIRSR606710-1"/>
    </source>
</evidence>
<dbReference type="EMBL" id="JAGTJQ010000001">
    <property type="protein sequence ID" value="KAH7041451.1"/>
    <property type="molecule type" value="Genomic_DNA"/>
</dbReference>
<dbReference type="Proteomes" id="UP000756346">
    <property type="component" value="Unassembled WGS sequence"/>
</dbReference>
<evidence type="ECO:0000256" key="2">
    <source>
        <dbReference type="ARBA" id="ARBA00022801"/>
    </source>
</evidence>
<evidence type="ECO:0000313" key="9">
    <source>
        <dbReference type="EMBL" id="KAH7041451.1"/>
    </source>
</evidence>
<dbReference type="PANTHER" id="PTHR43772:SF2">
    <property type="entry name" value="PUTATIVE (AFU_ORTHOLOGUE AFUA_2G04480)-RELATED"/>
    <property type="match status" value="1"/>
</dbReference>
<keyword evidence="3" id="KW-0119">Carbohydrate metabolism</keyword>